<dbReference type="AlphaFoldDB" id="A0A6A4X004"/>
<dbReference type="InterPro" id="IPR015943">
    <property type="entry name" value="WD40/YVTN_repeat-like_dom_sf"/>
</dbReference>
<dbReference type="Pfam" id="PF00400">
    <property type="entry name" value="WD40"/>
    <property type="match status" value="3"/>
</dbReference>
<feature type="repeat" description="WD" evidence="3">
    <location>
        <begin position="20"/>
        <end position="42"/>
    </location>
</feature>
<dbReference type="InterPro" id="IPR001680">
    <property type="entry name" value="WD40_rpt"/>
</dbReference>
<comment type="caution">
    <text evidence="5">The sequence shown here is derived from an EMBL/GenBank/DDBJ whole genome shotgun (WGS) entry which is preliminary data.</text>
</comment>
<evidence type="ECO:0000313" key="5">
    <source>
        <dbReference type="EMBL" id="KAF0309350.1"/>
    </source>
</evidence>
<dbReference type="EMBL" id="VIIS01000411">
    <property type="protein sequence ID" value="KAF0309350.1"/>
    <property type="molecule type" value="Genomic_DNA"/>
</dbReference>
<dbReference type="PANTHER" id="PTHR10971">
    <property type="entry name" value="MRNA EXPORT FACTOR AND BUB3"/>
    <property type="match status" value="1"/>
</dbReference>
<evidence type="ECO:0000256" key="2">
    <source>
        <dbReference type="ARBA" id="ARBA00022737"/>
    </source>
</evidence>
<dbReference type="SMART" id="SM00320">
    <property type="entry name" value="WD40"/>
    <property type="match status" value="3"/>
</dbReference>
<reference evidence="5 6" key="1">
    <citation type="submission" date="2019-07" db="EMBL/GenBank/DDBJ databases">
        <title>Draft genome assembly of a fouling barnacle, Amphibalanus amphitrite (Darwin, 1854): The first reference genome for Thecostraca.</title>
        <authorList>
            <person name="Kim W."/>
        </authorList>
    </citation>
    <scope>NUCLEOTIDE SEQUENCE [LARGE SCALE GENOMIC DNA]</scope>
    <source>
        <strain evidence="5">SNU_AA5</strain>
        <tissue evidence="5">Soma without cirri and trophi</tissue>
    </source>
</reference>
<keyword evidence="2" id="KW-0677">Repeat</keyword>
<dbReference type="Proteomes" id="UP000440578">
    <property type="component" value="Unassembled WGS sequence"/>
</dbReference>
<evidence type="ECO:0000256" key="3">
    <source>
        <dbReference type="PROSITE-ProRule" id="PRU00221"/>
    </source>
</evidence>
<feature type="region of interest" description="Disordered" evidence="4">
    <location>
        <begin position="1"/>
        <end position="24"/>
    </location>
</feature>
<dbReference type="PROSITE" id="PS50082">
    <property type="entry name" value="WD_REPEATS_2"/>
    <property type="match status" value="1"/>
</dbReference>
<dbReference type="SUPFAM" id="SSF50978">
    <property type="entry name" value="WD40 repeat-like"/>
    <property type="match status" value="1"/>
</dbReference>
<dbReference type="PROSITE" id="PS00678">
    <property type="entry name" value="WD_REPEATS_1"/>
    <property type="match status" value="1"/>
</dbReference>
<dbReference type="Gene3D" id="2.130.10.10">
    <property type="entry name" value="YVTN repeat-like/Quinoprotein amine dehydrogenase"/>
    <property type="match status" value="1"/>
</dbReference>
<evidence type="ECO:0000313" key="6">
    <source>
        <dbReference type="Proteomes" id="UP000440578"/>
    </source>
</evidence>
<keyword evidence="1 3" id="KW-0853">WD repeat</keyword>
<keyword evidence="6" id="KW-1185">Reference proteome</keyword>
<sequence>MINSLDGVGGAGRQQGAPELVTGGRDGSVKVWDVRQEVPVAVMEPAEGEPRRDCWTVAFGNSYNTEERCVCAGYDNGDIKLFDLRAMKVRWETNVKNGVCCVQFDRRDIEMNKIVATTLESGVLVFDGRTQHPERGLTCLRERAHKSTVWCVRHLPQNRDIFMTCGGSGSLNLWQYTYPAKRRDRDAGGDFGVMGTLTQLQSGIVSSQPVSALDWSPDKRGLCACIAFDQTVRVLIVTKLQLYG</sequence>
<gene>
    <name evidence="5" type="primary">Wdr92</name>
    <name evidence="5" type="ORF">FJT64_019530</name>
</gene>
<evidence type="ECO:0000256" key="4">
    <source>
        <dbReference type="SAM" id="MobiDB-lite"/>
    </source>
</evidence>
<protein>
    <submittedName>
        <fullName evidence="5">WD repeat-containing protein 92</fullName>
    </submittedName>
</protein>
<dbReference type="InterPro" id="IPR036322">
    <property type="entry name" value="WD40_repeat_dom_sf"/>
</dbReference>
<name>A0A6A4X004_AMPAM</name>
<organism evidence="5 6">
    <name type="scientific">Amphibalanus amphitrite</name>
    <name type="common">Striped barnacle</name>
    <name type="synonym">Balanus amphitrite</name>
    <dbReference type="NCBI Taxonomy" id="1232801"/>
    <lineage>
        <taxon>Eukaryota</taxon>
        <taxon>Metazoa</taxon>
        <taxon>Ecdysozoa</taxon>
        <taxon>Arthropoda</taxon>
        <taxon>Crustacea</taxon>
        <taxon>Multicrustacea</taxon>
        <taxon>Cirripedia</taxon>
        <taxon>Thoracica</taxon>
        <taxon>Thoracicalcarea</taxon>
        <taxon>Balanomorpha</taxon>
        <taxon>Balanoidea</taxon>
        <taxon>Balanidae</taxon>
        <taxon>Amphibalaninae</taxon>
        <taxon>Amphibalanus</taxon>
    </lineage>
</organism>
<dbReference type="OrthoDB" id="10248252at2759"/>
<accession>A0A6A4X004</accession>
<dbReference type="InterPro" id="IPR019775">
    <property type="entry name" value="WD40_repeat_CS"/>
</dbReference>
<proteinExistence type="predicted"/>
<evidence type="ECO:0000256" key="1">
    <source>
        <dbReference type="ARBA" id="ARBA00022574"/>
    </source>
</evidence>